<evidence type="ECO:0000313" key="1">
    <source>
        <dbReference type="EMBL" id="CAI6334297.1"/>
    </source>
</evidence>
<sequence length="113" mass="13061">MFEGGKILFFGAYTLNNSSLEDDDLSRLAIVLLLSIFQSGHLFSPGSWGHRFQSAFRSPEIDWALSFFIRRPEVLQQTSLDRLSTFFADVIKYHSTFRLGFIPQNGMELKHLW</sequence>
<gene>
    <name evidence="1" type="ORF">PDIGIT_LOCUS7354</name>
</gene>
<proteinExistence type="predicted"/>
<dbReference type="EMBL" id="CAOQHR010000004">
    <property type="protein sequence ID" value="CAI6334297.1"/>
    <property type="molecule type" value="Genomic_DNA"/>
</dbReference>
<protein>
    <submittedName>
        <fullName evidence="1">Uncharacterized protein</fullName>
    </submittedName>
</protein>
<dbReference type="Proteomes" id="UP001152607">
    <property type="component" value="Unassembled WGS sequence"/>
</dbReference>
<evidence type="ECO:0000313" key="2">
    <source>
        <dbReference type="Proteomes" id="UP001152607"/>
    </source>
</evidence>
<keyword evidence="2" id="KW-1185">Reference proteome</keyword>
<dbReference type="AlphaFoldDB" id="A0A9W4XVB7"/>
<name>A0A9W4XVB7_9PLEO</name>
<organism evidence="1 2">
    <name type="scientific">Periconia digitata</name>
    <dbReference type="NCBI Taxonomy" id="1303443"/>
    <lineage>
        <taxon>Eukaryota</taxon>
        <taxon>Fungi</taxon>
        <taxon>Dikarya</taxon>
        <taxon>Ascomycota</taxon>
        <taxon>Pezizomycotina</taxon>
        <taxon>Dothideomycetes</taxon>
        <taxon>Pleosporomycetidae</taxon>
        <taxon>Pleosporales</taxon>
        <taxon>Massarineae</taxon>
        <taxon>Periconiaceae</taxon>
        <taxon>Periconia</taxon>
    </lineage>
</organism>
<comment type="caution">
    <text evidence="1">The sequence shown here is derived from an EMBL/GenBank/DDBJ whole genome shotgun (WGS) entry which is preliminary data.</text>
</comment>
<reference evidence="1" key="1">
    <citation type="submission" date="2023-01" db="EMBL/GenBank/DDBJ databases">
        <authorList>
            <person name="Van Ghelder C."/>
            <person name="Rancurel C."/>
        </authorList>
    </citation>
    <scope>NUCLEOTIDE SEQUENCE</scope>
    <source>
        <strain evidence="1">CNCM I-4278</strain>
    </source>
</reference>
<accession>A0A9W4XVB7</accession>